<dbReference type="SFLD" id="SFLDG01212">
    <property type="entry name" value="Phytoene_synthase_like"/>
    <property type="match status" value="1"/>
</dbReference>
<dbReference type="PANTHER" id="PTHR31480">
    <property type="entry name" value="BIFUNCTIONAL LYCOPENE CYCLASE/PHYTOENE SYNTHASE"/>
    <property type="match status" value="1"/>
</dbReference>
<evidence type="ECO:0000313" key="2">
    <source>
        <dbReference type="EMBL" id="UVW35525.1"/>
    </source>
</evidence>
<organism evidence="2 3">
    <name type="scientific">SAR92 clade bacterium H455</name>
    <dbReference type="NCBI Taxonomy" id="2974818"/>
    <lineage>
        <taxon>Bacteria</taxon>
        <taxon>Pseudomonadati</taxon>
        <taxon>Pseudomonadota</taxon>
        <taxon>Gammaproteobacteria</taxon>
        <taxon>Cellvibrionales</taxon>
        <taxon>Porticoccaceae</taxon>
        <taxon>SAR92 clade</taxon>
    </lineage>
</organism>
<proteinExistence type="predicted"/>
<dbReference type="PROSITE" id="PS01044">
    <property type="entry name" value="SQUALEN_PHYTOEN_SYN_1"/>
    <property type="match status" value="1"/>
</dbReference>
<dbReference type="SFLD" id="SFLDG01018">
    <property type="entry name" value="Squalene/Phytoene_Synthase_Lik"/>
    <property type="match status" value="1"/>
</dbReference>
<keyword evidence="1" id="KW-0808">Transferase</keyword>
<evidence type="ECO:0000313" key="3">
    <source>
        <dbReference type="Proteomes" id="UP001059934"/>
    </source>
</evidence>
<dbReference type="InterPro" id="IPR019845">
    <property type="entry name" value="Squalene/phytoene_synthase_CS"/>
</dbReference>
<dbReference type="PROSITE" id="PS01045">
    <property type="entry name" value="SQUALEN_PHYTOEN_SYN_2"/>
    <property type="match status" value="1"/>
</dbReference>
<reference evidence="2" key="1">
    <citation type="submission" date="2022-08" db="EMBL/GenBank/DDBJ databases">
        <title>Catabolic pathway analysis in culturable SAR92 clade bacteria reveals their overlooked roles in DMSP degradation in coastal seas.</title>
        <authorList>
            <person name="He X."/>
            <person name="Zhang X."/>
            <person name="Zhang Y."/>
        </authorList>
    </citation>
    <scope>NUCLEOTIDE SEQUENCE</scope>
    <source>
        <strain evidence="2">H455</strain>
    </source>
</reference>
<sequence length="303" mass="33430">MQNSKAKQVLARNGKSFYWASLFLGSELADRAARLYQFCRFVDDLADGDLPDRLDSLEDIRAGLTDPQHPAVSTISELEAFITLAAEANIPLEAAAELLDGMLRDQHPTALETEAELLRYCHAVAGTVGLMMCRVLNCQHARADAFAIDLGVAMQLTNIARDVLEDAKMDRRYLPASWFDVTLSPKTIANAANDCHLPVAAAINQLLELADKYYASALIGIHLLPWRSRFSIIVALRVYRQIGHQLKRGGLQWWCGRTVVNNITKARLSITSLDDLISGMGLKEVPTHEANLHQNLKGLAGVD</sequence>
<keyword evidence="3" id="KW-1185">Reference proteome</keyword>
<protein>
    <submittedName>
        <fullName evidence="2">Phytoene/squalene synthase family protein</fullName>
    </submittedName>
</protein>
<dbReference type="InterPro" id="IPR008949">
    <property type="entry name" value="Isoprenoid_synthase_dom_sf"/>
</dbReference>
<dbReference type="InterPro" id="IPR033904">
    <property type="entry name" value="Trans_IPPS_HH"/>
</dbReference>
<evidence type="ECO:0000256" key="1">
    <source>
        <dbReference type="ARBA" id="ARBA00022679"/>
    </source>
</evidence>
<gene>
    <name evidence="2" type="ORF">NYF23_02675</name>
</gene>
<dbReference type="CDD" id="cd00683">
    <property type="entry name" value="Trans_IPPS_HH"/>
    <property type="match status" value="1"/>
</dbReference>
<dbReference type="InterPro" id="IPR002060">
    <property type="entry name" value="Squ/phyt_synthse"/>
</dbReference>
<dbReference type="Proteomes" id="UP001059934">
    <property type="component" value="Chromosome"/>
</dbReference>
<dbReference type="SFLD" id="SFLDS00005">
    <property type="entry name" value="Isoprenoid_Synthase_Type_I"/>
    <property type="match status" value="1"/>
</dbReference>
<dbReference type="InterPro" id="IPR044843">
    <property type="entry name" value="Trans_IPPS_bact-type"/>
</dbReference>
<dbReference type="SUPFAM" id="SSF48576">
    <property type="entry name" value="Terpenoid synthases"/>
    <property type="match status" value="1"/>
</dbReference>
<dbReference type="Gene3D" id="1.10.600.10">
    <property type="entry name" value="Farnesyl Diphosphate Synthase"/>
    <property type="match status" value="1"/>
</dbReference>
<name>A0ABY5TP74_9GAMM</name>
<accession>A0ABY5TP74</accession>
<dbReference type="Pfam" id="PF00494">
    <property type="entry name" value="SQS_PSY"/>
    <property type="match status" value="1"/>
</dbReference>
<dbReference type="EMBL" id="CP103416">
    <property type="protein sequence ID" value="UVW35525.1"/>
    <property type="molecule type" value="Genomic_DNA"/>
</dbReference>